<dbReference type="Gene3D" id="1.20.120.450">
    <property type="entry name" value="dinb family like domain"/>
    <property type="match status" value="1"/>
</dbReference>
<dbReference type="InterPro" id="IPR024344">
    <property type="entry name" value="MDMPI_metal-binding"/>
</dbReference>
<dbReference type="Pfam" id="PF11716">
    <property type="entry name" value="MDMPI_N"/>
    <property type="match status" value="1"/>
</dbReference>
<gene>
    <name evidence="2" type="ORF">GCM10022236_04510</name>
</gene>
<dbReference type="Proteomes" id="UP001501490">
    <property type="component" value="Unassembled WGS sequence"/>
</dbReference>
<comment type="caution">
    <text evidence="2">The sequence shown here is derived from an EMBL/GenBank/DDBJ whole genome shotgun (WGS) entry which is preliminary data.</text>
</comment>
<accession>A0ABP6ZGR7</accession>
<dbReference type="RefSeq" id="WP_344801453.1">
    <property type="nucleotide sequence ID" value="NZ_BAABAB010000004.1"/>
</dbReference>
<dbReference type="EMBL" id="BAABAB010000004">
    <property type="protein sequence ID" value="GAA3605702.1"/>
    <property type="molecule type" value="Genomic_DNA"/>
</dbReference>
<organism evidence="2 3">
    <name type="scientific">Microlunatus ginsengisoli</name>
    <dbReference type="NCBI Taxonomy" id="363863"/>
    <lineage>
        <taxon>Bacteria</taxon>
        <taxon>Bacillati</taxon>
        <taxon>Actinomycetota</taxon>
        <taxon>Actinomycetes</taxon>
        <taxon>Propionibacteriales</taxon>
        <taxon>Propionibacteriaceae</taxon>
        <taxon>Microlunatus</taxon>
    </lineage>
</organism>
<dbReference type="SUPFAM" id="SSF109854">
    <property type="entry name" value="DinB/YfiT-like putative metalloenzymes"/>
    <property type="match status" value="1"/>
</dbReference>
<sequence>MAPLGVTEGPLSCKIVVWWPRCFPDDSRIFGAIGIRQAGHHDSSAPVSAITPSGGRDVVNGLEMATAERTELADLLATLTPAQWEVPSLCVGWRVRDVVAHVMSFDGVTPRAMLRRVIRGRIVHANQVAVDELASLTTEQLLHKLRTHLRPQGLATTFGGRLALLDVTIHHQDIRRPLGMPRQIPAERLRWVLPDSVRSPELPGWRLAEVCAWRQPIWTGGTARDRRSRDRQKPC</sequence>
<feature type="domain" description="Mycothiol-dependent maleylpyruvate isomerase metal-binding" evidence="1">
    <location>
        <begin position="66"/>
        <end position="148"/>
    </location>
</feature>
<evidence type="ECO:0000313" key="3">
    <source>
        <dbReference type="Proteomes" id="UP001501490"/>
    </source>
</evidence>
<proteinExistence type="predicted"/>
<dbReference type="InterPro" id="IPR034660">
    <property type="entry name" value="DinB/YfiT-like"/>
</dbReference>
<evidence type="ECO:0000259" key="1">
    <source>
        <dbReference type="Pfam" id="PF11716"/>
    </source>
</evidence>
<evidence type="ECO:0000313" key="2">
    <source>
        <dbReference type="EMBL" id="GAA3605702.1"/>
    </source>
</evidence>
<name>A0ABP6ZGR7_9ACTN</name>
<keyword evidence="3" id="KW-1185">Reference proteome</keyword>
<reference evidence="3" key="1">
    <citation type="journal article" date="2019" name="Int. J. Syst. Evol. Microbiol.">
        <title>The Global Catalogue of Microorganisms (GCM) 10K type strain sequencing project: providing services to taxonomists for standard genome sequencing and annotation.</title>
        <authorList>
            <consortium name="The Broad Institute Genomics Platform"/>
            <consortium name="The Broad Institute Genome Sequencing Center for Infectious Disease"/>
            <person name="Wu L."/>
            <person name="Ma J."/>
        </authorList>
    </citation>
    <scope>NUCLEOTIDE SEQUENCE [LARGE SCALE GENOMIC DNA]</scope>
    <source>
        <strain evidence="3">JCM 16929</strain>
    </source>
</reference>
<dbReference type="NCBIfam" id="TIGR03083">
    <property type="entry name" value="maleylpyruvate isomerase family mycothiol-dependent enzyme"/>
    <property type="match status" value="1"/>
</dbReference>
<protein>
    <recommendedName>
        <fullName evidence="1">Mycothiol-dependent maleylpyruvate isomerase metal-binding domain-containing protein</fullName>
    </recommendedName>
</protein>
<dbReference type="InterPro" id="IPR017517">
    <property type="entry name" value="Maleyloyr_isom"/>
</dbReference>